<organism evidence="1 2">
    <name type="scientific">Mucilaginibacter pedocola</name>
    <dbReference type="NCBI Taxonomy" id="1792845"/>
    <lineage>
        <taxon>Bacteria</taxon>
        <taxon>Pseudomonadati</taxon>
        <taxon>Bacteroidota</taxon>
        <taxon>Sphingobacteriia</taxon>
        <taxon>Sphingobacteriales</taxon>
        <taxon>Sphingobacteriaceae</taxon>
        <taxon>Mucilaginibacter</taxon>
    </lineage>
</organism>
<dbReference type="PROSITE" id="PS51257">
    <property type="entry name" value="PROKAR_LIPOPROTEIN"/>
    <property type="match status" value="1"/>
</dbReference>
<proteinExistence type="predicted"/>
<dbReference type="OrthoDB" id="851514at2"/>
<name>A0A1S9PBF3_9SPHI</name>
<dbReference type="Proteomes" id="UP000189739">
    <property type="component" value="Unassembled WGS sequence"/>
</dbReference>
<accession>A0A1S9PBF3</accession>
<keyword evidence="2" id="KW-1185">Reference proteome</keyword>
<evidence type="ECO:0000313" key="2">
    <source>
        <dbReference type="Proteomes" id="UP000189739"/>
    </source>
</evidence>
<dbReference type="RefSeq" id="WP_078350061.1">
    <property type="nucleotide sequence ID" value="NZ_MBTF01000034.1"/>
</dbReference>
<reference evidence="1 2" key="1">
    <citation type="submission" date="2016-07" db="EMBL/GenBank/DDBJ databases">
        <title>Genomic analysis of zinc-resistant bacterium Mucilaginibacter pedocola TBZ30.</title>
        <authorList>
            <person name="Huang J."/>
            <person name="Tang J."/>
        </authorList>
    </citation>
    <scope>NUCLEOTIDE SEQUENCE [LARGE SCALE GENOMIC DNA]</scope>
    <source>
        <strain evidence="1 2">TBZ30</strain>
    </source>
</reference>
<dbReference type="AlphaFoldDB" id="A0A1S9PBF3"/>
<gene>
    <name evidence="1" type="ORF">BC343_11805</name>
</gene>
<evidence type="ECO:0008006" key="3">
    <source>
        <dbReference type="Google" id="ProtNLM"/>
    </source>
</evidence>
<dbReference type="STRING" id="1792845.BC343_11805"/>
<protein>
    <recommendedName>
        <fullName evidence="3">Lipoprotein</fullName>
    </recommendedName>
</protein>
<dbReference type="EMBL" id="MBTF01000034">
    <property type="protein sequence ID" value="OOQ58312.1"/>
    <property type="molecule type" value="Genomic_DNA"/>
</dbReference>
<comment type="caution">
    <text evidence="1">The sequence shown here is derived from an EMBL/GenBank/DDBJ whole genome shotgun (WGS) entry which is preliminary data.</text>
</comment>
<sequence>MIKRVVNIIIIIAVFSGCKNRLTDDLINNIDRNCVKQNKSSCTIVLIDATRFKWDKLYFFGSWTTSDSIRKVIKLKYDGEDIQDDYRRMVFVYNNNVVYEEDFKSFDYSKSTINFPDIIDSLLHSNPPYLTPSNAIFVADKGKIKESCVNCFEYSLSPVKR</sequence>
<evidence type="ECO:0000313" key="1">
    <source>
        <dbReference type="EMBL" id="OOQ58312.1"/>
    </source>
</evidence>